<dbReference type="Pfam" id="PF13458">
    <property type="entry name" value="Peripla_BP_6"/>
    <property type="match status" value="1"/>
</dbReference>
<organism evidence="3">
    <name type="scientific">marine metagenome</name>
    <dbReference type="NCBI Taxonomy" id="408172"/>
    <lineage>
        <taxon>unclassified sequences</taxon>
        <taxon>metagenomes</taxon>
        <taxon>ecological metagenomes</taxon>
    </lineage>
</organism>
<dbReference type="AlphaFoldDB" id="A0A382F1M7"/>
<dbReference type="PANTHER" id="PTHR30483:SF6">
    <property type="entry name" value="PERIPLASMIC BINDING PROTEIN OF ABC TRANSPORTER FOR NATURAL AMINO ACIDS"/>
    <property type="match status" value="1"/>
</dbReference>
<reference evidence="3" key="1">
    <citation type="submission" date="2018-05" db="EMBL/GenBank/DDBJ databases">
        <authorList>
            <person name="Lanie J.A."/>
            <person name="Ng W.-L."/>
            <person name="Kazmierczak K.M."/>
            <person name="Andrzejewski T.M."/>
            <person name="Davidsen T.M."/>
            <person name="Wayne K.J."/>
            <person name="Tettelin H."/>
            <person name="Glass J.I."/>
            <person name="Rusch D."/>
            <person name="Podicherti R."/>
            <person name="Tsui H.-C.T."/>
            <person name="Winkler M.E."/>
        </authorList>
    </citation>
    <scope>NUCLEOTIDE SEQUENCE</scope>
</reference>
<dbReference type="InterPro" id="IPR028082">
    <property type="entry name" value="Peripla_BP_I"/>
</dbReference>
<gene>
    <name evidence="3" type="ORF">METZ01_LOCUS209396</name>
</gene>
<dbReference type="EMBL" id="UINC01047361">
    <property type="protein sequence ID" value="SVB56542.1"/>
    <property type="molecule type" value="Genomic_DNA"/>
</dbReference>
<evidence type="ECO:0000256" key="1">
    <source>
        <dbReference type="ARBA" id="ARBA00022729"/>
    </source>
</evidence>
<sequence>MKKFIQFIIFTFIGLILNIFQSLADEKIKIGLVVPLSGEYKEVGNSILKSARLAINKIDDLRIEIIPRDTRSNPETTLRVSKELYEQGIKIIIGPVFNKNLIYLDELNEVTFLSLSNTNINNPKNVISGGINAISQINAIKKFQEFAKLERSILLIPNSEFKNEIEDAVKKTK</sequence>
<accession>A0A382F1M7</accession>
<proteinExistence type="predicted"/>
<name>A0A382F1M7_9ZZZZ</name>
<evidence type="ECO:0000259" key="2">
    <source>
        <dbReference type="Pfam" id="PF13458"/>
    </source>
</evidence>
<dbReference type="PANTHER" id="PTHR30483">
    <property type="entry name" value="LEUCINE-SPECIFIC-BINDING PROTEIN"/>
    <property type="match status" value="1"/>
</dbReference>
<evidence type="ECO:0000313" key="3">
    <source>
        <dbReference type="EMBL" id="SVB56542.1"/>
    </source>
</evidence>
<dbReference type="SUPFAM" id="SSF53822">
    <property type="entry name" value="Periplasmic binding protein-like I"/>
    <property type="match status" value="1"/>
</dbReference>
<feature type="domain" description="Leucine-binding protein" evidence="2">
    <location>
        <begin position="27"/>
        <end position="171"/>
    </location>
</feature>
<protein>
    <recommendedName>
        <fullName evidence="2">Leucine-binding protein domain-containing protein</fullName>
    </recommendedName>
</protein>
<keyword evidence="1" id="KW-0732">Signal</keyword>
<feature type="non-terminal residue" evidence="3">
    <location>
        <position position="173"/>
    </location>
</feature>
<dbReference type="Gene3D" id="3.40.50.2300">
    <property type="match status" value="1"/>
</dbReference>
<dbReference type="InterPro" id="IPR028081">
    <property type="entry name" value="Leu-bd"/>
</dbReference>
<dbReference type="InterPro" id="IPR051010">
    <property type="entry name" value="BCAA_transport"/>
</dbReference>